<organism evidence="1">
    <name type="scientific">marine sediment metagenome</name>
    <dbReference type="NCBI Taxonomy" id="412755"/>
    <lineage>
        <taxon>unclassified sequences</taxon>
        <taxon>metagenomes</taxon>
        <taxon>ecological metagenomes</taxon>
    </lineage>
</organism>
<proteinExistence type="predicted"/>
<evidence type="ECO:0000313" key="1">
    <source>
        <dbReference type="EMBL" id="GAI73310.1"/>
    </source>
</evidence>
<comment type="caution">
    <text evidence="1">The sequence shown here is derived from an EMBL/GenBank/DDBJ whole genome shotgun (WGS) entry which is preliminary data.</text>
</comment>
<protein>
    <submittedName>
        <fullName evidence="1">Uncharacterized protein</fullName>
    </submittedName>
</protein>
<reference evidence="1" key="1">
    <citation type="journal article" date="2014" name="Front. Microbiol.">
        <title>High frequency of phylogenetically diverse reductive dehalogenase-homologous genes in deep subseafloor sedimentary metagenomes.</title>
        <authorList>
            <person name="Kawai M."/>
            <person name="Futagami T."/>
            <person name="Toyoda A."/>
            <person name="Takaki Y."/>
            <person name="Nishi S."/>
            <person name="Hori S."/>
            <person name="Arai W."/>
            <person name="Tsubouchi T."/>
            <person name="Morono Y."/>
            <person name="Uchiyama I."/>
            <person name="Ito T."/>
            <person name="Fujiyama A."/>
            <person name="Inagaki F."/>
            <person name="Takami H."/>
        </authorList>
    </citation>
    <scope>NUCLEOTIDE SEQUENCE</scope>
    <source>
        <strain evidence="1">Expedition CK06-06</strain>
    </source>
</reference>
<dbReference type="AlphaFoldDB" id="X1SD07"/>
<dbReference type="EMBL" id="BARW01011406">
    <property type="protein sequence ID" value="GAI73310.1"/>
    <property type="molecule type" value="Genomic_DNA"/>
</dbReference>
<accession>X1SD07</accession>
<sequence>MINKVIRFQDGMVLVFDEKREQMPELQGRYEQVRVKILARAPRSAKFFHGTWAKSTPEHLKAKFVEPLSPVLRKEW</sequence>
<name>X1SD07_9ZZZZ</name>
<gene>
    <name evidence="1" type="ORF">S12H4_22008</name>
</gene>